<reference evidence="4 5" key="3">
    <citation type="journal article" date="2019" name="Int. J. Syst. Evol. Microbiol.">
        <title>Anaerobacillus isosaccharinicus sp. nov., an alkaliphilic bacterium which degrades isosaccharinic acid.</title>
        <authorList>
            <person name="Bassil N.M."/>
            <person name="Lloyd J.R."/>
        </authorList>
    </citation>
    <scope>NUCLEOTIDE SEQUENCE [LARGE SCALE GENOMIC DNA]</scope>
    <source>
        <strain evidence="4 5">NB2006</strain>
    </source>
</reference>
<dbReference type="KEGG" id="aia:AWH56_003300"/>
<evidence type="ECO:0000313" key="5">
    <source>
        <dbReference type="Proteomes" id="UP000180175"/>
    </source>
</evidence>
<reference evidence="4 5" key="2">
    <citation type="journal article" date="2017" name="Genome Announc.">
        <title>Draft Genome Sequences of Four Alkaliphilic Bacteria Belonging to the Anaerobacillus Genus.</title>
        <authorList>
            <person name="Bassil N.M."/>
            <person name="Lloyd J.R."/>
        </authorList>
    </citation>
    <scope>NUCLEOTIDE SEQUENCE [LARGE SCALE GENOMIC DNA]</scope>
    <source>
        <strain evidence="4 5">NB2006</strain>
    </source>
</reference>
<sequence length="144" mass="16588">MSTLQKSFTYGFAFLFTLLIHVIFVLPIGLPEPLQNHTHLYGLVFITLLVFPLLMARTLIKKGKRSLYISLPFYIAGLLLLYRGFYLEDQFSIIDFLFMKIEGTHGDFEGDYGSFLGLESFFLYIVVCEFGVLLSFFQNKQGKN</sequence>
<name>A0A1S2L4J7_9BACI</name>
<proteinExistence type="predicted"/>
<keyword evidence="1" id="KW-0472">Membrane</keyword>
<dbReference type="Proteomes" id="UP000180175">
    <property type="component" value="Chromosome"/>
</dbReference>
<evidence type="ECO:0000313" key="4">
    <source>
        <dbReference type="EMBL" id="QOY36696.1"/>
    </source>
</evidence>
<gene>
    <name evidence="4" type="ORF">AWH56_003300</name>
    <name evidence="3" type="ORF">AWH56_03960</name>
    <name evidence="2" type="ORF">AWH56_20740</name>
</gene>
<reference evidence="4" key="4">
    <citation type="submission" date="2020-10" db="EMBL/GenBank/DDBJ databases">
        <authorList>
            <person name="Bassil N.M."/>
            <person name="Lloyd J.R."/>
        </authorList>
    </citation>
    <scope>NUCLEOTIDE SEQUENCE</scope>
    <source>
        <strain evidence="4">NB2006</strain>
    </source>
</reference>
<reference evidence="2 5" key="1">
    <citation type="submission" date="2016-10" db="EMBL/GenBank/DDBJ databases">
        <title>Draft genome sequences of four alkaliphilic bacteria belonging to the Anaerobacillus genus.</title>
        <authorList>
            <person name="Bassil N.M."/>
            <person name="Lloyd J.R."/>
        </authorList>
    </citation>
    <scope>NUCLEOTIDE SEQUENCE [LARGE SCALE GENOMIC DNA]</scope>
    <source>
        <strain evidence="2 5">NB2006</strain>
    </source>
</reference>
<organism evidence="2 5">
    <name type="scientific">Anaerobacillus isosaccharinicus</name>
    <dbReference type="NCBI Taxonomy" id="1532552"/>
    <lineage>
        <taxon>Bacteria</taxon>
        <taxon>Bacillati</taxon>
        <taxon>Bacillota</taxon>
        <taxon>Bacilli</taxon>
        <taxon>Bacillales</taxon>
        <taxon>Bacillaceae</taxon>
        <taxon>Anaerobacillus</taxon>
    </lineage>
</organism>
<feature type="transmembrane region" description="Helical" evidence="1">
    <location>
        <begin position="67"/>
        <end position="86"/>
    </location>
</feature>
<feature type="transmembrane region" description="Helical" evidence="1">
    <location>
        <begin position="40"/>
        <end position="60"/>
    </location>
</feature>
<feature type="transmembrane region" description="Helical" evidence="1">
    <location>
        <begin position="121"/>
        <end position="137"/>
    </location>
</feature>
<evidence type="ECO:0000256" key="1">
    <source>
        <dbReference type="SAM" id="Phobius"/>
    </source>
</evidence>
<protein>
    <submittedName>
        <fullName evidence="2">Uncharacterized protein</fullName>
    </submittedName>
</protein>
<keyword evidence="1" id="KW-1133">Transmembrane helix</keyword>
<keyword evidence="1" id="KW-0812">Transmembrane</keyword>
<dbReference type="EMBL" id="LQXD01000177">
    <property type="protein sequence ID" value="OIJ07398.1"/>
    <property type="molecule type" value="Genomic_DNA"/>
</dbReference>
<dbReference type="OrthoDB" id="9862935at2"/>
<feature type="transmembrane region" description="Helical" evidence="1">
    <location>
        <begin position="7"/>
        <end position="28"/>
    </location>
</feature>
<dbReference type="RefSeq" id="WP_071315892.1">
    <property type="nucleotide sequence ID" value="NZ_CP063356.2"/>
</dbReference>
<evidence type="ECO:0000313" key="2">
    <source>
        <dbReference type="EMBL" id="OIJ07398.1"/>
    </source>
</evidence>
<dbReference type="AlphaFoldDB" id="A0A1S2L4J7"/>
<accession>A0A1S2L4J7</accession>
<keyword evidence="5" id="KW-1185">Reference proteome</keyword>
<dbReference type="EMBL" id="CP063356">
    <property type="protein sequence ID" value="QOY36696.1"/>
    <property type="molecule type" value="Genomic_DNA"/>
</dbReference>
<evidence type="ECO:0000313" key="3">
    <source>
        <dbReference type="EMBL" id="OIJ22878.1"/>
    </source>
</evidence>
<dbReference type="EMBL" id="LQXD01000016">
    <property type="protein sequence ID" value="OIJ22878.1"/>
    <property type="molecule type" value="Genomic_DNA"/>
</dbReference>